<dbReference type="EMBL" id="CP133463">
    <property type="protein sequence ID" value="WMS20714.1"/>
    <property type="molecule type" value="Genomic_DNA"/>
</dbReference>
<organism evidence="8 9">
    <name type="scientific">Veillonella parvula</name>
    <name type="common">Staphylococcus parvulus</name>
    <dbReference type="NCBI Taxonomy" id="29466"/>
    <lineage>
        <taxon>Bacteria</taxon>
        <taxon>Bacillati</taxon>
        <taxon>Bacillota</taxon>
        <taxon>Negativicutes</taxon>
        <taxon>Veillonellales</taxon>
        <taxon>Veillonellaceae</taxon>
        <taxon>Veillonella</taxon>
    </lineage>
</organism>
<feature type="transmembrane region" description="Helical" evidence="6">
    <location>
        <begin position="234"/>
        <end position="255"/>
    </location>
</feature>
<name>A0AB38YSE8_VEIPA</name>
<dbReference type="InterPro" id="IPR011701">
    <property type="entry name" value="MFS"/>
</dbReference>
<evidence type="ECO:0000256" key="4">
    <source>
        <dbReference type="ARBA" id="ARBA00022989"/>
    </source>
</evidence>
<evidence type="ECO:0000256" key="2">
    <source>
        <dbReference type="ARBA" id="ARBA00022448"/>
    </source>
</evidence>
<dbReference type="CDD" id="cd17489">
    <property type="entry name" value="MFS_YfcJ_like"/>
    <property type="match status" value="1"/>
</dbReference>
<dbReference type="Proteomes" id="UP001228955">
    <property type="component" value="Chromosome"/>
</dbReference>
<keyword evidence="3 6" id="KW-0812">Transmembrane</keyword>
<comment type="subcellular location">
    <subcellularLocation>
        <location evidence="1">Cell membrane</location>
        <topology evidence="1">Multi-pass membrane protein</topology>
    </subcellularLocation>
</comment>
<keyword evidence="4 6" id="KW-1133">Transmembrane helix</keyword>
<keyword evidence="2" id="KW-0813">Transport</keyword>
<proteinExistence type="predicted"/>
<sequence length="434" mass="47521">MNRCRKLVDNNLKNGVDNMDKAKEALWTKSFVLDTLINFLVFLIYYLLIVIIAVVAKDNLHATASQAGLAVGIYIIGTVVARLLAGRFISILGCRKMLYLGLLIYLISTAMYFYTPNLLMLDSVRFLNGFAYGITSTATSTIIAAIIPTSRRGEGINYYGLSTSLAAAVGPFLGILMLHSLGYDFIIAFCVALIILCGIGSVIMKFNEPKLGIESEAHKGIRISDYIEPRMNSISLVSILVGFAYSGVIGFMAAYTKDLDLIMAGTFFFVVYAVVITITRPLLGIVFDMKGENFVLYPCFVSLALGIFLLSIAHSTWLVLLSAVFVGLGYGTFMSNGQAVTVKIVPVHRIGVATSTYFIALDMGLGFGPYILGAVKEVVGYTSMFHVTVVVALLALVAYYLLYGRYVGTERDLSLKARAEEEEIRNRKRNNKLA</sequence>
<evidence type="ECO:0000313" key="9">
    <source>
        <dbReference type="Proteomes" id="UP001228955"/>
    </source>
</evidence>
<dbReference type="PANTHER" id="PTHR23531:SF1">
    <property type="entry name" value="QUINOLENE RESISTANCE PROTEIN NORA"/>
    <property type="match status" value="1"/>
</dbReference>
<reference evidence="8" key="1">
    <citation type="submission" date="2023-08" db="EMBL/GenBank/DDBJ databases">
        <title>Veillonella_parvula_DSM 2007_complete_genome_hifiasm_Zymo_Research_D6332.</title>
        <authorList>
            <person name="Damerum A."/>
        </authorList>
    </citation>
    <scope>NUCLEOTIDE SEQUENCE</scope>
    <source>
        <strain evidence="8">DSM 2007</strain>
    </source>
</reference>
<feature type="transmembrane region" description="Helical" evidence="6">
    <location>
        <begin position="159"/>
        <end position="179"/>
    </location>
</feature>
<feature type="transmembrane region" description="Helical" evidence="6">
    <location>
        <begin position="31"/>
        <end position="55"/>
    </location>
</feature>
<dbReference type="InterPro" id="IPR036259">
    <property type="entry name" value="MFS_trans_sf"/>
</dbReference>
<dbReference type="PROSITE" id="PS50850">
    <property type="entry name" value="MFS"/>
    <property type="match status" value="1"/>
</dbReference>
<evidence type="ECO:0000259" key="7">
    <source>
        <dbReference type="PROSITE" id="PS50850"/>
    </source>
</evidence>
<evidence type="ECO:0000256" key="3">
    <source>
        <dbReference type="ARBA" id="ARBA00022692"/>
    </source>
</evidence>
<gene>
    <name evidence="8" type="ORF">RDV51_01540</name>
</gene>
<accession>A0AB38YSE8</accession>
<dbReference type="SUPFAM" id="SSF103473">
    <property type="entry name" value="MFS general substrate transporter"/>
    <property type="match status" value="1"/>
</dbReference>
<protein>
    <submittedName>
        <fullName evidence="8">MFS transporter</fullName>
    </submittedName>
</protein>
<feature type="transmembrane region" description="Helical" evidence="6">
    <location>
        <begin position="126"/>
        <end position="147"/>
    </location>
</feature>
<feature type="transmembrane region" description="Helical" evidence="6">
    <location>
        <begin position="261"/>
        <end position="283"/>
    </location>
</feature>
<dbReference type="InterPro" id="IPR020846">
    <property type="entry name" value="MFS_dom"/>
</dbReference>
<feature type="transmembrane region" description="Helical" evidence="6">
    <location>
        <begin position="97"/>
        <end position="114"/>
    </location>
</feature>
<dbReference type="Pfam" id="PF07690">
    <property type="entry name" value="MFS_1"/>
    <property type="match status" value="1"/>
</dbReference>
<feature type="domain" description="Major facilitator superfamily (MFS) profile" evidence="7">
    <location>
        <begin position="30"/>
        <end position="407"/>
    </location>
</feature>
<evidence type="ECO:0000256" key="1">
    <source>
        <dbReference type="ARBA" id="ARBA00004651"/>
    </source>
</evidence>
<dbReference type="GO" id="GO:0005886">
    <property type="term" value="C:plasma membrane"/>
    <property type="evidence" value="ECO:0007669"/>
    <property type="project" value="UniProtKB-SubCell"/>
</dbReference>
<feature type="transmembrane region" description="Helical" evidence="6">
    <location>
        <begin position="67"/>
        <end position="85"/>
    </location>
</feature>
<keyword evidence="5 6" id="KW-0472">Membrane</keyword>
<evidence type="ECO:0000256" key="5">
    <source>
        <dbReference type="ARBA" id="ARBA00023136"/>
    </source>
</evidence>
<feature type="transmembrane region" description="Helical" evidence="6">
    <location>
        <begin position="185"/>
        <end position="204"/>
    </location>
</feature>
<dbReference type="GO" id="GO:0022857">
    <property type="term" value="F:transmembrane transporter activity"/>
    <property type="evidence" value="ECO:0007669"/>
    <property type="project" value="InterPro"/>
</dbReference>
<dbReference type="PANTHER" id="PTHR23531">
    <property type="entry name" value="QUINOLENE RESISTANCE PROTEIN NORA"/>
    <property type="match status" value="1"/>
</dbReference>
<dbReference type="InterPro" id="IPR052714">
    <property type="entry name" value="MFS_Exporter"/>
</dbReference>
<feature type="transmembrane region" description="Helical" evidence="6">
    <location>
        <begin position="319"/>
        <end position="338"/>
    </location>
</feature>
<dbReference type="Gene3D" id="1.20.1250.20">
    <property type="entry name" value="MFS general substrate transporter like domains"/>
    <property type="match status" value="2"/>
</dbReference>
<feature type="transmembrane region" description="Helical" evidence="6">
    <location>
        <begin position="350"/>
        <end position="372"/>
    </location>
</feature>
<feature type="transmembrane region" description="Helical" evidence="6">
    <location>
        <begin position="295"/>
        <end position="313"/>
    </location>
</feature>
<dbReference type="AlphaFoldDB" id="A0AB38YSE8"/>
<evidence type="ECO:0000313" key="8">
    <source>
        <dbReference type="EMBL" id="WMS20714.1"/>
    </source>
</evidence>
<feature type="transmembrane region" description="Helical" evidence="6">
    <location>
        <begin position="378"/>
        <end position="402"/>
    </location>
</feature>
<evidence type="ECO:0000256" key="6">
    <source>
        <dbReference type="SAM" id="Phobius"/>
    </source>
</evidence>